<evidence type="ECO:0000313" key="1">
    <source>
        <dbReference type="EMBL" id="OBZ81561.1"/>
    </source>
</evidence>
<dbReference type="SUPFAM" id="SSF53098">
    <property type="entry name" value="Ribonuclease H-like"/>
    <property type="match status" value="1"/>
</dbReference>
<proteinExistence type="predicted"/>
<dbReference type="InterPro" id="IPR052055">
    <property type="entry name" value="Hepadnavirus_pol/RT"/>
</dbReference>
<keyword evidence="2" id="KW-1185">Reference proteome</keyword>
<name>A0A1C7MXR6_9FUNG</name>
<evidence type="ECO:0000313" key="2">
    <source>
        <dbReference type="Proteomes" id="UP000093000"/>
    </source>
</evidence>
<reference evidence="1 2" key="1">
    <citation type="submission" date="2016-03" db="EMBL/GenBank/DDBJ databases">
        <title>Choanephora cucurbitarum.</title>
        <authorList>
            <person name="Min B."/>
            <person name="Park H."/>
            <person name="Park J.-H."/>
            <person name="Shin H.-D."/>
            <person name="Choi I.-G."/>
        </authorList>
    </citation>
    <scope>NUCLEOTIDE SEQUENCE [LARGE SCALE GENOMIC DNA]</scope>
    <source>
        <strain evidence="1 2">KUS-F28377</strain>
    </source>
</reference>
<dbReference type="PANTHER" id="PTHR33050">
    <property type="entry name" value="REVERSE TRANSCRIPTASE DOMAIN-CONTAINING PROTEIN"/>
    <property type="match status" value="1"/>
</dbReference>
<dbReference type="EMBL" id="LUGH01001150">
    <property type="protein sequence ID" value="OBZ81561.1"/>
    <property type="molecule type" value="Genomic_DNA"/>
</dbReference>
<gene>
    <name evidence="1" type="ORF">A0J61_10392</name>
</gene>
<dbReference type="OrthoDB" id="2281581at2759"/>
<organism evidence="1 2">
    <name type="scientific">Choanephora cucurbitarum</name>
    <dbReference type="NCBI Taxonomy" id="101091"/>
    <lineage>
        <taxon>Eukaryota</taxon>
        <taxon>Fungi</taxon>
        <taxon>Fungi incertae sedis</taxon>
        <taxon>Mucoromycota</taxon>
        <taxon>Mucoromycotina</taxon>
        <taxon>Mucoromycetes</taxon>
        <taxon>Mucorales</taxon>
        <taxon>Mucorineae</taxon>
        <taxon>Choanephoraceae</taxon>
        <taxon>Choanephoroideae</taxon>
        <taxon>Choanephora</taxon>
    </lineage>
</organism>
<dbReference type="Proteomes" id="UP000093000">
    <property type="component" value="Unassembled WGS sequence"/>
</dbReference>
<dbReference type="InterPro" id="IPR012337">
    <property type="entry name" value="RNaseH-like_sf"/>
</dbReference>
<accession>A0A1C7MXR6</accession>
<sequence length="98" mass="10924">MNGRSILPQTPKQTIYVDASDTGWGCFAPITDKAPLLAHSYWTHEKASMSINWRELKAAQLALHTFPGLMNMTVMIRTDNTTSLSYINKQGVTKSLPL</sequence>
<protein>
    <recommendedName>
        <fullName evidence="3">Reverse transcriptase RNase H-like domain-containing protein</fullName>
    </recommendedName>
</protein>
<dbReference type="STRING" id="101091.A0A1C7MXR6"/>
<dbReference type="InParanoid" id="A0A1C7MXR6"/>
<dbReference type="AlphaFoldDB" id="A0A1C7MXR6"/>
<evidence type="ECO:0008006" key="3">
    <source>
        <dbReference type="Google" id="ProtNLM"/>
    </source>
</evidence>
<dbReference type="PANTHER" id="PTHR33050:SF7">
    <property type="entry name" value="RIBONUCLEASE H"/>
    <property type="match status" value="1"/>
</dbReference>
<dbReference type="CDD" id="cd09275">
    <property type="entry name" value="RNase_HI_RT_DIRS1"/>
    <property type="match status" value="1"/>
</dbReference>
<comment type="caution">
    <text evidence="1">The sequence shown here is derived from an EMBL/GenBank/DDBJ whole genome shotgun (WGS) entry which is preliminary data.</text>
</comment>